<protein>
    <submittedName>
        <fullName evidence="5">Utp14-domain-containing protein</fullName>
    </submittedName>
</protein>
<dbReference type="RefSeq" id="XP_033596425.1">
    <property type="nucleotide sequence ID" value="XM_033744784.1"/>
</dbReference>
<evidence type="ECO:0000313" key="5">
    <source>
        <dbReference type="EMBL" id="KAF2753974.1"/>
    </source>
</evidence>
<dbReference type="EMBL" id="ML996582">
    <property type="protein sequence ID" value="KAF2753974.1"/>
    <property type="molecule type" value="Genomic_DNA"/>
</dbReference>
<dbReference type="Proteomes" id="UP000799437">
    <property type="component" value="Unassembled WGS sequence"/>
</dbReference>
<name>A0A6A6VW94_9PEZI</name>
<accession>A0A6A6VW94</accession>
<dbReference type="PANTHER" id="PTHR14150:SF12">
    <property type="entry name" value="U3 SMALL NUCLEOLAR RNA-ASSOCIATED PROTEIN 14 HOMOLOG A"/>
    <property type="match status" value="1"/>
</dbReference>
<evidence type="ECO:0000256" key="2">
    <source>
        <dbReference type="ARBA" id="ARBA00022553"/>
    </source>
</evidence>
<gene>
    <name evidence="5" type="ORF">EJ05DRAFT_479988</name>
</gene>
<feature type="compositionally biased region" description="Acidic residues" evidence="4">
    <location>
        <begin position="12"/>
        <end position="33"/>
    </location>
</feature>
<feature type="compositionally biased region" description="Basic and acidic residues" evidence="4">
    <location>
        <begin position="1"/>
        <end position="10"/>
    </location>
</feature>
<dbReference type="GeneID" id="54485838"/>
<proteinExistence type="predicted"/>
<organism evidence="5 6">
    <name type="scientific">Pseudovirgaria hyperparasitica</name>
    <dbReference type="NCBI Taxonomy" id="470096"/>
    <lineage>
        <taxon>Eukaryota</taxon>
        <taxon>Fungi</taxon>
        <taxon>Dikarya</taxon>
        <taxon>Ascomycota</taxon>
        <taxon>Pezizomycotina</taxon>
        <taxon>Dothideomycetes</taxon>
        <taxon>Dothideomycetes incertae sedis</taxon>
        <taxon>Acrospermales</taxon>
        <taxon>Acrospermaceae</taxon>
        <taxon>Pseudovirgaria</taxon>
    </lineage>
</organism>
<feature type="region of interest" description="Disordered" evidence="4">
    <location>
        <begin position="340"/>
        <end position="464"/>
    </location>
</feature>
<dbReference type="OrthoDB" id="277439at2759"/>
<feature type="non-terminal residue" evidence="5">
    <location>
        <position position="464"/>
    </location>
</feature>
<keyword evidence="6" id="KW-1185">Reference proteome</keyword>
<feature type="compositionally biased region" description="Acidic residues" evidence="4">
    <location>
        <begin position="413"/>
        <end position="432"/>
    </location>
</feature>
<feature type="region of interest" description="Disordered" evidence="4">
    <location>
        <begin position="1"/>
        <end position="135"/>
    </location>
</feature>
<reference evidence="5" key="1">
    <citation type="journal article" date="2020" name="Stud. Mycol.">
        <title>101 Dothideomycetes genomes: a test case for predicting lifestyles and emergence of pathogens.</title>
        <authorList>
            <person name="Haridas S."/>
            <person name="Albert R."/>
            <person name="Binder M."/>
            <person name="Bloem J."/>
            <person name="Labutti K."/>
            <person name="Salamov A."/>
            <person name="Andreopoulos B."/>
            <person name="Baker S."/>
            <person name="Barry K."/>
            <person name="Bills G."/>
            <person name="Bluhm B."/>
            <person name="Cannon C."/>
            <person name="Castanera R."/>
            <person name="Culley D."/>
            <person name="Daum C."/>
            <person name="Ezra D."/>
            <person name="Gonzalez J."/>
            <person name="Henrissat B."/>
            <person name="Kuo A."/>
            <person name="Liang C."/>
            <person name="Lipzen A."/>
            <person name="Lutzoni F."/>
            <person name="Magnuson J."/>
            <person name="Mondo S."/>
            <person name="Nolan M."/>
            <person name="Ohm R."/>
            <person name="Pangilinan J."/>
            <person name="Park H.-J."/>
            <person name="Ramirez L."/>
            <person name="Alfaro M."/>
            <person name="Sun H."/>
            <person name="Tritt A."/>
            <person name="Yoshinaga Y."/>
            <person name="Zwiers L.-H."/>
            <person name="Turgeon B."/>
            <person name="Goodwin S."/>
            <person name="Spatafora J."/>
            <person name="Crous P."/>
            <person name="Grigoriev I."/>
        </authorList>
    </citation>
    <scope>NUCLEOTIDE SEQUENCE</scope>
    <source>
        <strain evidence="5">CBS 121739</strain>
    </source>
</reference>
<dbReference type="PANTHER" id="PTHR14150">
    <property type="entry name" value="U3 SMALL NUCLEOLAR RNA-ASSOCIATED PROTEIN 14"/>
    <property type="match status" value="1"/>
</dbReference>
<evidence type="ECO:0000313" key="6">
    <source>
        <dbReference type="Proteomes" id="UP000799437"/>
    </source>
</evidence>
<evidence type="ECO:0000256" key="3">
    <source>
        <dbReference type="ARBA" id="ARBA00023242"/>
    </source>
</evidence>
<evidence type="ECO:0000256" key="4">
    <source>
        <dbReference type="SAM" id="MobiDB-lite"/>
    </source>
</evidence>
<keyword evidence="2" id="KW-0597">Phosphoprotein</keyword>
<dbReference type="GO" id="GO:0032040">
    <property type="term" value="C:small-subunit processome"/>
    <property type="evidence" value="ECO:0007669"/>
    <property type="project" value="InterPro"/>
</dbReference>
<dbReference type="AlphaFoldDB" id="A0A6A6VW94"/>
<sequence length="464" mass="53123">MRQRKTKNDQELTLDEEDEMEEDSDDSLGEDAVDLATMLDNYEDSGDEKPAVRGKKRHTEEAFDGFSNESDQEDDGPSDISLSDAEGETEDPQQLRRLQDLISSMTPAEEAAERKRKGYDALEASAPSDSATIGSGKIDLADLIPATAGSKLRQAAKILRDDVKASKRNGIPAKVEVPLPKRQQDKLDRIAANKKTKETLERWTDTVQRNRQAEHLSFPLKHGDETELEGSRRFLPTTKPQNDLESNIQNILLQSGLMKQNGQTDEDKIRQFEELETKKLPQEEVEARRAELRKARELLFREEVRAKRIKKIKSKSYRRVHRKERERLEQKERAMLEAERVDLEEEERELNDRRRAEERMGAKHRESKWAKGVKKSGKAAWDDDARDGVTEMARRNEELRKRMSGKDVRNENEADSDVSSGDDESEVEDEEERQARKIGRQLQRVSAQDVPDGPGSKLANMAFM</sequence>
<dbReference type="InterPro" id="IPR006709">
    <property type="entry name" value="SSU_processome_Utp14"/>
</dbReference>
<feature type="compositionally biased region" description="Basic and acidic residues" evidence="4">
    <location>
        <begin position="380"/>
        <end position="412"/>
    </location>
</feature>
<feature type="compositionally biased region" description="Basic and acidic residues" evidence="4">
    <location>
        <begin position="350"/>
        <end position="369"/>
    </location>
</feature>
<dbReference type="GO" id="GO:0006364">
    <property type="term" value="P:rRNA processing"/>
    <property type="evidence" value="ECO:0007669"/>
    <property type="project" value="InterPro"/>
</dbReference>
<evidence type="ECO:0000256" key="1">
    <source>
        <dbReference type="ARBA" id="ARBA00004604"/>
    </source>
</evidence>
<dbReference type="Pfam" id="PF04615">
    <property type="entry name" value="Utp14"/>
    <property type="match status" value="1"/>
</dbReference>
<comment type="subcellular location">
    <subcellularLocation>
        <location evidence="1">Nucleus</location>
        <location evidence="1">Nucleolus</location>
    </subcellularLocation>
</comment>
<keyword evidence="3" id="KW-0539">Nucleus</keyword>